<accession>A0A939NDF5</accession>
<sequence>MNGDVFLKYCNNCGNKLQEGQRFCDKRRGVND</sequence>
<dbReference type="Pfam" id="PF13240">
    <property type="entry name" value="Zn_Ribbon_1"/>
    <property type="match status" value="1"/>
</dbReference>
<reference evidence="2" key="1">
    <citation type="submission" date="2021-03" db="EMBL/GenBank/DDBJ databases">
        <title>Molecular epidemiology and mechanisms of colistin and carbapenem resistance in Enterobacteriaceae from clinical isolates, the environment and porcine samples in Pretoria, South Africa.</title>
        <authorList>
            <person name="Bogoshi D."/>
            <person name="Mbelle N.M."/>
            <person name="Naidoo V."/>
            <person name="Osei Sekyere J."/>
        </authorList>
    </citation>
    <scope>NUCLEOTIDE SEQUENCE</scope>
    <source>
        <strain evidence="2">ESB009</strain>
    </source>
</reference>
<feature type="domain" description="Zinc-ribbon" evidence="1">
    <location>
        <begin position="9"/>
        <end position="26"/>
    </location>
</feature>
<protein>
    <submittedName>
        <fullName evidence="2">Zinc-ribbon domain-containing protein</fullName>
    </submittedName>
</protein>
<comment type="caution">
    <text evidence="2">The sequence shown here is derived from an EMBL/GenBank/DDBJ whole genome shotgun (WGS) entry which is preliminary data.</text>
</comment>
<evidence type="ECO:0000259" key="1">
    <source>
        <dbReference type="Pfam" id="PF13240"/>
    </source>
</evidence>
<gene>
    <name evidence="2" type="ORF">J4710_07910</name>
</gene>
<dbReference type="EMBL" id="JAGETT010000048">
    <property type="protein sequence ID" value="MBO1919977.1"/>
    <property type="molecule type" value="Genomic_DNA"/>
</dbReference>
<organism evidence="2">
    <name type="scientific">Staphylococcus xylosus</name>
    <dbReference type="NCBI Taxonomy" id="1288"/>
    <lineage>
        <taxon>Bacteria</taxon>
        <taxon>Bacillati</taxon>
        <taxon>Bacillota</taxon>
        <taxon>Bacilli</taxon>
        <taxon>Bacillales</taxon>
        <taxon>Staphylococcaceae</taxon>
        <taxon>Staphylococcus</taxon>
    </lineage>
</organism>
<evidence type="ECO:0000313" key="2">
    <source>
        <dbReference type="EMBL" id="MBO1919977.1"/>
    </source>
</evidence>
<proteinExistence type="predicted"/>
<dbReference type="AlphaFoldDB" id="A0A939NDF5"/>
<name>A0A939NDF5_STAXY</name>
<dbReference type="InterPro" id="IPR026870">
    <property type="entry name" value="Zinc_ribbon_dom"/>
</dbReference>